<accession>A0A931CLW6</accession>
<dbReference type="AlphaFoldDB" id="A0A931CLW6"/>
<dbReference type="SUPFAM" id="SSF52540">
    <property type="entry name" value="P-loop containing nucleoside triphosphate hydrolases"/>
    <property type="match status" value="1"/>
</dbReference>
<dbReference type="InterPro" id="IPR027417">
    <property type="entry name" value="P-loop_NTPase"/>
</dbReference>
<gene>
    <name evidence="1" type="ORF">IV500_00235</name>
</gene>
<keyword evidence="2" id="KW-1185">Reference proteome</keyword>
<reference evidence="1 2" key="1">
    <citation type="submission" date="2020-11" db="EMBL/GenBank/DDBJ databases">
        <title>Arthrobacter antarcticus sp. nov., isolated from Antarctic Soil.</title>
        <authorList>
            <person name="Li J."/>
        </authorList>
    </citation>
    <scope>NUCLEOTIDE SEQUENCE [LARGE SCALE GENOMIC DNA]</scope>
    <source>
        <strain evidence="1 2">Z1-20</strain>
    </source>
</reference>
<evidence type="ECO:0000313" key="1">
    <source>
        <dbReference type="EMBL" id="MBG0737869.1"/>
    </source>
</evidence>
<sequence>MHRFTPYSPQALVRLIGARCLERPSRLRVAIDGPPAGNPRSLADRTAQWLRENGRPAAVVDLEDFQLPASQRLETGRDDPDSYEFRWFDYAALGREVLDPLAPEAGASSSWLPRLYDVRTDRAVRVARKQAQPGLVLLVSGPMLLGRWLDFDLTVLLSMDEPVLKRRTPIPAQFTVPVLARYQDELVQVPDILVRYNHPDRPAVAVEDESSEGP</sequence>
<comment type="caution">
    <text evidence="1">The sequence shown here is derived from an EMBL/GenBank/DDBJ whole genome shotgun (WGS) entry which is preliminary data.</text>
</comment>
<dbReference type="Proteomes" id="UP000655366">
    <property type="component" value="Unassembled WGS sequence"/>
</dbReference>
<dbReference type="EMBL" id="JADNYM010000001">
    <property type="protein sequence ID" value="MBG0737869.1"/>
    <property type="molecule type" value="Genomic_DNA"/>
</dbReference>
<evidence type="ECO:0000313" key="2">
    <source>
        <dbReference type="Proteomes" id="UP000655366"/>
    </source>
</evidence>
<proteinExistence type="predicted"/>
<dbReference type="Gene3D" id="3.40.50.300">
    <property type="entry name" value="P-loop containing nucleotide triphosphate hydrolases"/>
    <property type="match status" value="1"/>
</dbReference>
<name>A0A931CLW6_9MICC</name>
<organism evidence="1 2">
    <name type="scientific">Arthrobacter terrae</name>
    <dbReference type="NCBI Taxonomy" id="2935737"/>
    <lineage>
        <taxon>Bacteria</taxon>
        <taxon>Bacillati</taxon>
        <taxon>Actinomycetota</taxon>
        <taxon>Actinomycetes</taxon>
        <taxon>Micrococcales</taxon>
        <taxon>Micrococcaceae</taxon>
        <taxon>Arthrobacter</taxon>
    </lineage>
</organism>
<dbReference type="RefSeq" id="WP_196394823.1">
    <property type="nucleotide sequence ID" value="NZ_JADNYM010000001.1"/>
</dbReference>
<evidence type="ECO:0008006" key="3">
    <source>
        <dbReference type="Google" id="ProtNLM"/>
    </source>
</evidence>
<protein>
    <recommendedName>
        <fullName evidence="3">Uridine kinase</fullName>
    </recommendedName>
</protein>